<name>A0A6L9U7A5_9HYPH</name>
<dbReference type="Proteomes" id="UP000483035">
    <property type="component" value="Unassembled WGS sequence"/>
</dbReference>
<protein>
    <submittedName>
        <fullName evidence="2">Uncharacterized protein</fullName>
    </submittedName>
</protein>
<evidence type="ECO:0000313" key="3">
    <source>
        <dbReference type="Proteomes" id="UP000483035"/>
    </source>
</evidence>
<proteinExistence type="predicted"/>
<accession>A0A6L9U7A5</accession>
<comment type="caution">
    <text evidence="2">The sequence shown here is derived from an EMBL/GenBank/DDBJ whole genome shotgun (WGS) entry which is preliminary data.</text>
</comment>
<organism evidence="2 3">
    <name type="scientific">Rhizobium lusitanum</name>
    <dbReference type="NCBI Taxonomy" id="293958"/>
    <lineage>
        <taxon>Bacteria</taxon>
        <taxon>Pseudomonadati</taxon>
        <taxon>Pseudomonadota</taxon>
        <taxon>Alphaproteobacteria</taxon>
        <taxon>Hyphomicrobiales</taxon>
        <taxon>Rhizobiaceae</taxon>
        <taxon>Rhizobium/Agrobacterium group</taxon>
        <taxon>Rhizobium</taxon>
    </lineage>
</organism>
<sequence length="78" mass="8790">MKFEPGIVNRDGRQRRTACSNRRGWYPDRPDAFSVETPLPRAKACDGNCDGGERHVNENFFCDNIFIKVKIAGGFRAG</sequence>
<feature type="region of interest" description="Disordered" evidence="1">
    <location>
        <begin position="1"/>
        <end position="21"/>
    </location>
</feature>
<dbReference type="RefSeq" id="WP_163988526.1">
    <property type="nucleotide sequence ID" value="NZ_WUEY01000009.1"/>
</dbReference>
<dbReference type="AlphaFoldDB" id="A0A6L9U7A5"/>
<dbReference type="EMBL" id="WUEY01000009">
    <property type="protein sequence ID" value="NEI71813.1"/>
    <property type="molecule type" value="Genomic_DNA"/>
</dbReference>
<gene>
    <name evidence="2" type="ORF">GR212_19695</name>
</gene>
<evidence type="ECO:0000313" key="2">
    <source>
        <dbReference type="EMBL" id="NEI71813.1"/>
    </source>
</evidence>
<reference evidence="2 3" key="1">
    <citation type="submission" date="2019-12" db="EMBL/GenBank/DDBJ databases">
        <title>Rhizobium genotypes associated with high levels of biological nitrogen fixation by grain legumes in a temperate-maritime cropping system.</title>
        <authorList>
            <person name="Maluk M."/>
            <person name="Francesc Ferrando Molina F."/>
            <person name="Lopez Del Egido L."/>
            <person name="Lafos M."/>
            <person name="Langarica-Fuentes A."/>
            <person name="Gebre Yohannes G."/>
            <person name="Young M.W."/>
            <person name="Martin P."/>
            <person name="Gantlett R."/>
            <person name="Kenicer G."/>
            <person name="Hawes C."/>
            <person name="Begg G.S."/>
            <person name="Quilliam R.S."/>
            <person name="Squire G.R."/>
            <person name="Poole P.S."/>
            <person name="Young P.W."/>
            <person name="Iannetta P.M."/>
            <person name="James E.K."/>
        </authorList>
    </citation>
    <scope>NUCLEOTIDE SEQUENCE [LARGE SCALE GENOMIC DNA]</scope>
    <source>
        <strain evidence="2 3">JHI1118</strain>
    </source>
</reference>
<evidence type="ECO:0000256" key="1">
    <source>
        <dbReference type="SAM" id="MobiDB-lite"/>
    </source>
</evidence>